<evidence type="ECO:0000256" key="1">
    <source>
        <dbReference type="ARBA" id="ARBA00022552"/>
    </source>
</evidence>
<keyword evidence="3 11" id="KW-0808">Transferase</keyword>
<dbReference type="Gene3D" id="3.40.50.150">
    <property type="entry name" value="Vaccinia Virus protein VP39"/>
    <property type="match status" value="1"/>
</dbReference>
<dbReference type="InterPro" id="IPR015507">
    <property type="entry name" value="rRNA-MeTfrase_E"/>
</dbReference>
<evidence type="ECO:0000313" key="14">
    <source>
        <dbReference type="EMBL" id="QOW61987.1"/>
    </source>
</evidence>
<evidence type="ECO:0000256" key="11">
    <source>
        <dbReference type="HAMAP-Rule" id="MF_01547"/>
    </source>
</evidence>
<dbReference type="RefSeq" id="WP_024469710.1">
    <property type="nucleotide sequence ID" value="NZ_CP045670.1"/>
</dbReference>
<dbReference type="SUPFAM" id="SSF53335">
    <property type="entry name" value="S-adenosyl-L-methionine-dependent methyltransferases"/>
    <property type="match status" value="1"/>
</dbReference>
<sequence length="199" mass="22143">MANKYSEPDYWSKKAFSENYPARSVYKLEEINKKFNLFSASDSVLDLGAAPGSWTVYVLRFLNSSGSVTSVDLKPLDSSVYDERLHFFQGDMFNKNIVKAVKELGPYNAVICDAAPATTGNKTVDTARSSGLVELAIYYAKEQLKNGGNFVVKIFQGGEQQIHLNELKKLFKTARSFKPEACRSSSFETYLIGLGFKGN</sequence>
<feature type="binding site" evidence="11">
    <location>
        <position position="52"/>
    </location>
    <ligand>
        <name>S-adenosyl-L-methionine</name>
        <dbReference type="ChEBI" id="CHEBI:59789"/>
    </ligand>
</feature>
<evidence type="ECO:0000256" key="4">
    <source>
        <dbReference type="ARBA" id="ARBA00022691"/>
    </source>
</evidence>
<organism evidence="14 15">
    <name type="scientific">Treponema pedis</name>
    <dbReference type="NCBI Taxonomy" id="409322"/>
    <lineage>
        <taxon>Bacteria</taxon>
        <taxon>Pseudomonadati</taxon>
        <taxon>Spirochaetota</taxon>
        <taxon>Spirochaetia</taxon>
        <taxon>Spirochaetales</taxon>
        <taxon>Treponemataceae</taxon>
        <taxon>Treponema</taxon>
    </lineage>
</organism>
<evidence type="ECO:0000256" key="7">
    <source>
        <dbReference type="ARBA" id="ARBA00041129"/>
    </source>
</evidence>
<evidence type="ECO:0000256" key="2">
    <source>
        <dbReference type="ARBA" id="ARBA00022603"/>
    </source>
</evidence>
<gene>
    <name evidence="11" type="primary">rlmE</name>
    <name evidence="11" type="synonym">ftsJ</name>
    <name evidence="11" type="synonym">rrmJ</name>
    <name evidence="14" type="ORF">IFE08_06550</name>
</gene>
<comment type="subcellular location">
    <subcellularLocation>
        <location evidence="11">Cytoplasm</location>
    </subcellularLocation>
</comment>
<dbReference type="InterPro" id="IPR029063">
    <property type="entry name" value="SAM-dependent_MTases_sf"/>
</dbReference>
<keyword evidence="1 11" id="KW-0698">rRNA processing</keyword>
<proteinExistence type="inferred from homology"/>
<reference evidence="14 15" key="1">
    <citation type="submission" date="2020-09" db="EMBL/GenBank/DDBJ databases">
        <title>Characterization of Treponema spp. from bovine digital dermatitis in Korea.</title>
        <authorList>
            <person name="Espiritu H.M."/>
            <person name="Cho Y.I."/>
            <person name="Mamuad L."/>
        </authorList>
    </citation>
    <scope>NUCLEOTIDE SEQUENCE [LARGE SCALE GENOMIC DNA]</scope>
    <source>
        <strain evidence="14 15">KS1</strain>
    </source>
</reference>
<dbReference type="PANTHER" id="PTHR10920:SF18">
    <property type="entry name" value="RRNA METHYLTRANSFERASE 2, MITOCHONDRIAL"/>
    <property type="match status" value="1"/>
</dbReference>
<comment type="function">
    <text evidence="5 11">Specifically methylates the uridine in position 2552 of 23S rRNA at the 2'-O position of the ribose in the fully assembled 50S ribosomal subunit.</text>
</comment>
<dbReference type="PIRSF" id="PIRSF005461">
    <property type="entry name" value="23S_rRNA_mtase"/>
    <property type="match status" value="1"/>
</dbReference>
<evidence type="ECO:0000256" key="5">
    <source>
        <dbReference type="ARBA" id="ARBA00037569"/>
    </source>
</evidence>
<dbReference type="InterPro" id="IPR002877">
    <property type="entry name" value="RNA_MeTrfase_FtsJ_dom"/>
</dbReference>
<protein>
    <recommendedName>
        <fullName evidence="7 11">Ribosomal RNA large subunit methyltransferase E</fullName>
        <ecNumber evidence="6 11">2.1.1.166</ecNumber>
    </recommendedName>
    <alternativeName>
        <fullName evidence="9 11">23S rRNA Um2552 methyltransferase</fullName>
    </alternativeName>
    <alternativeName>
        <fullName evidence="8 11">rRNA (uridine-2'-O-)-methyltransferase</fullName>
    </alternativeName>
</protein>
<keyword evidence="2 11" id="KW-0489">Methyltransferase</keyword>
<dbReference type="Proteomes" id="UP000593915">
    <property type="component" value="Chromosome"/>
</dbReference>
<dbReference type="EC" id="2.1.1.166" evidence="6 11"/>
<name>A0A7S7AXI3_9SPIR</name>
<dbReference type="AlphaFoldDB" id="A0A7S7AXI3"/>
<comment type="catalytic activity">
    <reaction evidence="10 11">
        <text>uridine(2552) in 23S rRNA + S-adenosyl-L-methionine = 2'-O-methyluridine(2552) in 23S rRNA + S-adenosyl-L-homocysteine + H(+)</text>
        <dbReference type="Rhea" id="RHEA:42720"/>
        <dbReference type="Rhea" id="RHEA-COMP:10202"/>
        <dbReference type="Rhea" id="RHEA-COMP:10203"/>
        <dbReference type="ChEBI" id="CHEBI:15378"/>
        <dbReference type="ChEBI" id="CHEBI:57856"/>
        <dbReference type="ChEBI" id="CHEBI:59789"/>
        <dbReference type="ChEBI" id="CHEBI:65315"/>
        <dbReference type="ChEBI" id="CHEBI:74478"/>
        <dbReference type="EC" id="2.1.1.166"/>
    </reaction>
</comment>
<feature type="binding site" evidence="11">
    <location>
        <position position="54"/>
    </location>
    <ligand>
        <name>S-adenosyl-L-methionine</name>
        <dbReference type="ChEBI" id="CHEBI:59789"/>
    </ligand>
</feature>
<comment type="similarity">
    <text evidence="11">Belongs to the class I-like SAM-binding methyltransferase superfamily. RNA methyltransferase RlmE family.</text>
</comment>
<evidence type="ECO:0000256" key="3">
    <source>
        <dbReference type="ARBA" id="ARBA00022679"/>
    </source>
</evidence>
<dbReference type="EMBL" id="CP061839">
    <property type="protein sequence ID" value="QOW61987.1"/>
    <property type="molecule type" value="Genomic_DNA"/>
</dbReference>
<dbReference type="Pfam" id="PF01728">
    <property type="entry name" value="FtsJ"/>
    <property type="match status" value="1"/>
</dbReference>
<accession>A0A7S7AXI3</accession>
<feature type="binding site" evidence="11">
    <location>
        <position position="72"/>
    </location>
    <ligand>
        <name>S-adenosyl-L-methionine</name>
        <dbReference type="ChEBI" id="CHEBI:59789"/>
    </ligand>
</feature>
<evidence type="ECO:0000256" key="8">
    <source>
        <dbReference type="ARBA" id="ARBA00041995"/>
    </source>
</evidence>
<evidence type="ECO:0000259" key="13">
    <source>
        <dbReference type="Pfam" id="PF01728"/>
    </source>
</evidence>
<keyword evidence="11" id="KW-0963">Cytoplasm</keyword>
<dbReference type="HAMAP" id="MF_01547">
    <property type="entry name" value="RNA_methyltr_E"/>
    <property type="match status" value="1"/>
</dbReference>
<feature type="active site" description="Proton acceptor" evidence="11 12">
    <location>
        <position position="153"/>
    </location>
</feature>
<feature type="binding site" evidence="11">
    <location>
        <position position="91"/>
    </location>
    <ligand>
        <name>S-adenosyl-L-methionine</name>
        <dbReference type="ChEBI" id="CHEBI:59789"/>
    </ligand>
</feature>
<evidence type="ECO:0000256" key="12">
    <source>
        <dbReference type="PIRSR" id="PIRSR005461-1"/>
    </source>
</evidence>
<dbReference type="GO" id="GO:0005737">
    <property type="term" value="C:cytoplasm"/>
    <property type="evidence" value="ECO:0007669"/>
    <property type="project" value="UniProtKB-SubCell"/>
</dbReference>
<evidence type="ECO:0000256" key="10">
    <source>
        <dbReference type="ARBA" id="ARBA00048970"/>
    </source>
</evidence>
<keyword evidence="4 11" id="KW-0949">S-adenosyl-L-methionine</keyword>
<dbReference type="PANTHER" id="PTHR10920">
    <property type="entry name" value="RIBOSOMAL RNA METHYLTRANSFERASE"/>
    <property type="match status" value="1"/>
</dbReference>
<evidence type="ECO:0000256" key="9">
    <source>
        <dbReference type="ARBA" id="ARBA00042745"/>
    </source>
</evidence>
<feature type="domain" description="Ribosomal RNA methyltransferase FtsJ" evidence="13">
    <location>
        <begin position="20"/>
        <end position="196"/>
    </location>
</feature>
<feature type="binding site" evidence="11">
    <location>
        <position position="113"/>
    </location>
    <ligand>
        <name>S-adenosyl-L-methionine</name>
        <dbReference type="ChEBI" id="CHEBI:59789"/>
    </ligand>
</feature>
<evidence type="ECO:0000313" key="15">
    <source>
        <dbReference type="Proteomes" id="UP000593915"/>
    </source>
</evidence>
<dbReference type="InterPro" id="IPR050082">
    <property type="entry name" value="RNA_methyltr_RlmE"/>
</dbReference>
<dbReference type="GO" id="GO:0008650">
    <property type="term" value="F:rRNA (uridine-2'-O-)-methyltransferase activity"/>
    <property type="evidence" value="ECO:0007669"/>
    <property type="project" value="UniProtKB-UniRule"/>
</dbReference>
<evidence type="ECO:0000256" key="6">
    <source>
        <dbReference type="ARBA" id="ARBA00038861"/>
    </source>
</evidence>